<dbReference type="Proteomes" id="UP000001976">
    <property type="component" value="Plasmid pSymB"/>
</dbReference>
<reference evidence="2 3" key="1">
    <citation type="journal article" date="2001" name="Proc. Natl. Acad. Sci. U.S.A.">
        <title>The complete sequence of the 1,683-kb pSymB megaplasmid from the N2-fixing endosymbiont Sinorhizobium meliloti.</title>
        <authorList>
            <person name="Finan T.M."/>
            <person name="Weidner S."/>
            <person name="Wong K."/>
            <person name="Buhrmester J."/>
            <person name="Chain P."/>
            <person name="Vorholter F.J."/>
            <person name="Hernandez-Lucas I."/>
            <person name="Becker A."/>
            <person name="Cowie A."/>
            <person name="Gouzy J."/>
            <person name="Golding B."/>
            <person name="Puhler A."/>
        </authorList>
    </citation>
    <scope>NUCLEOTIDE SEQUENCE [LARGE SCALE GENOMIC DNA]</scope>
    <source>
        <strain evidence="2 3">1021</strain>
        <plasmid evidence="3">Plasmid pSymB</plasmid>
    </source>
</reference>
<name>Q92VE3_RHIME</name>
<keyword evidence="1" id="KW-0732">Signal</keyword>
<keyword evidence="2" id="KW-0614">Plasmid</keyword>
<evidence type="ECO:0000313" key="3">
    <source>
        <dbReference type="Proteomes" id="UP000001976"/>
    </source>
</evidence>
<organism evidence="2 3">
    <name type="scientific">Rhizobium meliloti (strain 1021)</name>
    <name type="common">Ensifer meliloti</name>
    <name type="synonym">Sinorhizobium meliloti</name>
    <dbReference type="NCBI Taxonomy" id="266834"/>
    <lineage>
        <taxon>Bacteria</taxon>
        <taxon>Pseudomonadati</taxon>
        <taxon>Pseudomonadota</taxon>
        <taxon>Alphaproteobacteria</taxon>
        <taxon>Hyphomicrobiales</taxon>
        <taxon>Rhizobiaceae</taxon>
        <taxon>Sinorhizobium/Ensifer group</taxon>
        <taxon>Sinorhizobium</taxon>
    </lineage>
</organism>
<proteinExistence type="predicted"/>
<reference evidence="3" key="2">
    <citation type="journal article" date="2001" name="Science">
        <title>The composite genome of the legume symbiont Sinorhizobium meliloti.</title>
        <authorList>
            <person name="Galibert F."/>
            <person name="Finan T.M."/>
            <person name="Long S.R."/>
            <person name="Puehler A."/>
            <person name="Abola P."/>
            <person name="Ampe F."/>
            <person name="Barloy-Hubler F."/>
            <person name="Barnett M.J."/>
            <person name="Becker A."/>
            <person name="Boistard P."/>
            <person name="Bothe G."/>
            <person name="Boutry M."/>
            <person name="Bowser L."/>
            <person name="Buhrmester J."/>
            <person name="Cadieu E."/>
            <person name="Capela D."/>
            <person name="Chain P."/>
            <person name="Cowie A."/>
            <person name="Davis R.W."/>
            <person name="Dreano S."/>
            <person name="Federspiel N.A."/>
            <person name="Fisher R.F."/>
            <person name="Gloux S."/>
            <person name="Godrie T."/>
            <person name="Goffeau A."/>
            <person name="Golding B."/>
            <person name="Gouzy J."/>
            <person name="Gurjal M."/>
            <person name="Hernandez-Lucas I."/>
            <person name="Hong A."/>
            <person name="Huizar L."/>
            <person name="Hyman R.W."/>
            <person name="Jones T."/>
            <person name="Kahn D."/>
            <person name="Kahn M.L."/>
            <person name="Kalman S."/>
            <person name="Keating D.H."/>
            <person name="Kiss E."/>
            <person name="Komp C."/>
            <person name="Lelaure V."/>
            <person name="Masuy D."/>
            <person name="Palm C."/>
            <person name="Peck M.C."/>
            <person name="Pohl T.M."/>
            <person name="Portetelle D."/>
            <person name="Purnelle B."/>
            <person name="Ramsperger U."/>
            <person name="Surzycki R."/>
            <person name="Thebault P."/>
            <person name="Vandenbol M."/>
            <person name="Vorhoelter F.J."/>
            <person name="Weidner S."/>
            <person name="Wells D.H."/>
            <person name="Wong K."/>
            <person name="Yeh K.-C."/>
            <person name="Batut J."/>
        </authorList>
    </citation>
    <scope>NUCLEOTIDE SEQUENCE [LARGE SCALE GENOMIC DNA]</scope>
    <source>
        <strain evidence="3">1021</strain>
        <plasmid evidence="3">Plasmid pSymB</plasmid>
    </source>
</reference>
<dbReference type="PIR" id="C95937">
    <property type="entry name" value="C95937"/>
</dbReference>
<accession>Q92VE3</accession>
<dbReference type="Gene3D" id="2.60.120.200">
    <property type="match status" value="1"/>
</dbReference>
<dbReference type="InterPro" id="IPR025975">
    <property type="entry name" value="Polysacc_lyase"/>
</dbReference>
<dbReference type="OrthoDB" id="7330009at2"/>
<dbReference type="PATRIC" id="fig|266834.11.peg.5693"/>
<geneLocation type="plasmid" evidence="2 3">
    <name>pSymB</name>
</geneLocation>
<dbReference type="Pfam" id="PF14099">
    <property type="entry name" value="Polysacc_lyase"/>
    <property type="match status" value="1"/>
</dbReference>
<feature type="signal peptide" evidence="1">
    <location>
        <begin position="1"/>
        <end position="23"/>
    </location>
</feature>
<evidence type="ECO:0000256" key="1">
    <source>
        <dbReference type="SAM" id="SignalP"/>
    </source>
</evidence>
<keyword evidence="3" id="KW-1185">Reference proteome</keyword>
<dbReference type="KEGG" id="sme:SM_b21259"/>
<dbReference type="EMBL" id="AL591985">
    <property type="protein sequence ID" value="CAC49163.1"/>
    <property type="molecule type" value="Genomic_DNA"/>
</dbReference>
<sequence length="326" mass="36071">MRGPMFRIALLAAAIALPSLTYAQSADEPPIYERRLFDGFEGTDFAPEGGLYYRENFEQSAGRYEFQSAVKRTGNGGLKLSIVPNCPADHDGCSERAEIWEKTELRVPYDKGVWYGFSVKFADPVPSDDHRYLIAQWKREIDPGAEGDFSPFLALRMNSGKLFATVETNHLPPVSAGLDGVPARCAPGQAPVWLRPEVNQMRMLVATDGNWKPEDGNLFNACTDGITITNHGNPLPDPRSGWIDFVVFTKPGPDGSGHIVLFANGQPIITVKGHVGHADKGLGENQYFKFGPYRAADTTDWTLYYDDFRRSPRCEDVLTNGSCPFS</sequence>
<dbReference type="eggNOG" id="ENOG50332VA">
    <property type="taxonomic scope" value="Bacteria"/>
</dbReference>
<protein>
    <submittedName>
        <fullName evidence="2">Hypothetical exported protein</fullName>
    </submittedName>
</protein>
<feature type="chain" id="PRO_5004319316" evidence="1">
    <location>
        <begin position="24"/>
        <end position="326"/>
    </location>
</feature>
<dbReference type="HOGENOM" id="CLU_852249_0_0_5"/>
<gene>
    <name evidence="2" type="ORF">SM_b21259</name>
</gene>
<evidence type="ECO:0000313" key="2">
    <source>
        <dbReference type="EMBL" id="CAC49163.1"/>
    </source>
</evidence>
<dbReference type="AlphaFoldDB" id="Q92VE3"/>
<dbReference type="EnsemblBacteria" id="CAC49163">
    <property type="protein sequence ID" value="CAC49163"/>
    <property type="gene ID" value="SM_b21259"/>
</dbReference>